<dbReference type="Proteomes" id="UP000036367">
    <property type="component" value="Unassembled WGS sequence"/>
</dbReference>
<evidence type="ECO:0000313" key="3">
    <source>
        <dbReference type="Proteomes" id="UP000036367"/>
    </source>
</evidence>
<feature type="region of interest" description="Disordered" evidence="1">
    <location>
        <begin position="1"/>
        <end position="25"/>
    </location>
</feature>
<feature type="compositionally biased region" description="Polar residues" evidence="1">
    <location>
        <begin position="1"/>
        <end position="22"/>
    </location>
</feature>
<comment type="caution">
    <text evidence="2">The sequence shown here is derived from an EMBL/GenBank/DDBJ whole genome shotgun (WGS) entry which is preliminary data.</text>
</comment>
<name>A0A0J1BMJ1_RHOIS</name>
<dbReference type="AlphaFoldDB" id="A0A0J1BMJ1"/>
<sequence length="64" mass="7005">MVSLASLTSEPTPVSKTPSENGIRSRLAEKRSCRLLHPLLGGRAVLKYRVAKRLLSPSLGTFEK</sequence>
<organism evidence="2 3">
    <name type="scientific">Rhodopirellula islandica</name>
    <dbReference type="NCBI Taxonomy" id="595434"/>
    <lineage>
        <taxon>Bacteria</taxon>
        <taxon>Pseudomonadati</taxon>
        <taxon>Planctomycetota</taxon>
        <taxon>Planctomycetia</taxon>
        <taxon>Pirellulales</taxon>
        <taxon>Pirellulaceae</taxon>
        <taxon>Rhodopirellula</taxon>
    </lineage>
</organism>
<dbReference type="EMBL" id="LECT01000005">
    <property type="protein sequence ID" value="KLU07668.1"/>
    <property type="molecule type" value="Genomic_DNA"/>
</dbReference>
<evidence type="ECO:0000313" key="2">
    <source>
        <dbReference type="EMBL" id="KLU07668.1"/>
    </source>
</evidence>
<proteinExistence type="predicted"/>
<dbReference type="PATRIC" id="fig|595434.4.peg.331"/>
<keyword evidence="3" id="KW-1185">Reference proteome</keyword>
<accession>A0A0J1BMJ1</accession>
<evidence type="ECO:0000256" key="1">
    <source>
        <dbReference type="SAM" id="MobiDB-lite"/>
    </source>
</evidence>
<gene>
    <name evidence="2" type="ORF">RISK_000345</name>
</gene>
<reference evidence="2" key="1">
    <citation type="submission" date="2015-05" db="EMBL/GenBank/DDBJ databases">
        <title>Permanent draft genome of Rhodopirellula islandicus K833.</title>
        <authorList>
            <person name="Kizina J."/>
            <person name="Richter M."/>
            <person name="Glockner F.O."/>
            <person name="Harder J."/>
        </authorList>
    </citation>
    <scope>NUCLEOTIDE SEQUENCE [LARGE SCALE GENOMIC DNA]</scope>
    <source>
        <strain evidence="2">K833</strain>
    </source>
</reference>
<protein>
    <submittedName>
        <fullName evidence="2">Uncharacterized protein</fullName>
    </submittedName>
</protein>